<proteinExistence type="inferred from homology"/>
<dbReference type="GO" id="GO:0047038">
    <property type="term" value="F:D-arabinitol 2-dehydrogenase activity"/>
    <property type="evidence" value="ECO:0007669"/>
    <property type="project" value="UniProtKB-EC"/>
</dbReference>
<evidence type="ECO:0000256" key="1">
    <source>
        <dbReference type="ARBA" id="ARBA00006484"/>
    </source>
</evidence>
<comment type="pathway">
    <text evidence="4">Carbohydrate metabolism; D-arabinitol metabolism.</text>
</comment>
<dbReference type="PROSITE" id="PS00061">
    <property type="entry name" value="ADH_SHORT"/>
    <property type="match status" value="1"/>
</dbReference>
<keyword evidence="2" id="KW-0521">NADP</keyword>
<dbReference type="Pfam" id="PF13561">
    <property type="entry name" value="adh_short_C2"/>
    <property type="match status" value="1"/>
</dbReference>
<protein>
    <recommendedName>
        <fullName evidence="6">D-arabinitol 2-dehydrogenase [ribulose-forming]</fullName>
        <ecNumber evidence="5">1.1.1.250</ecNumber>
    </recommendedName>
</protein>
<evidence type="ECO:0000313" key="8">
    <source>
        <dbReference type="Proteomes" id="UP000813444"/>
    </source>
</evidence>
<dbReference type="PRINTS" id="PR00081">
    <property type="entry name" value="GDHRDH"/>
</dbReference>
<gene>
    <name evidence="7" type="ORF">B0I35DRAFT_348755</name>
</gene>
<evidence type="ECO:0000313" key="7">
    <source>
        <dbReference type="EMBL" id="KAH7324958.1"/>
    </source>
</evidence>
<dbReference type="SUPFAM" id="SSF51735">
    <property type="entry name" value="NAD(P)-binding Rossmann-fold domains"/>
    <property type="match status" value="1"/>
</dbReference>
<dbReference type="FunFam" id="3.40.50.720:FF:000240">
    <property type="entry name" value="SDR family oxidoreductase"/>
    <property type="match status" value="1"/>
</dbReference>
<dbReference type="EC" id="1.1.1.250" evidence="5"/>
<dbReference type="Proteomes" id="UP000813444">
    <property type="component" value="Unassembled WGS sequence"/>
</dbReference>
<evidence type="ECO:0000256" key="6">
    <source>
        <dbReference type="ARBA" id="ARBA00070881"/>
    </source>
</evidence>
<dbReference type="InterPro" id="IPR002347">
    <property type="entry name" value="SDR_fam"/>
</dbReference>
<sequence length="298" mass="31296">MAAPVSPADERSELSKRILPEMTLAQGNDAEAFPHQAARDSAAERYSLSGNAIVTGGTGAIGMATARAMLQHGLEGLMIWDINAAASADKLKELRDEFPSARIEALNVDVTKEDEVAAGVEETVARLGSVDMMVCFAGIVGCVHALDMTASQWRKVLEVNTTGTFLCAQAAGRQMVRQGRGGSIVLTASISGHRVNFPQPQAAYNVSKAGVVMLAKCLAAEWAQHGVRVNSVSPGYMDTVLNEGPGLARARAVWTGRNPTGRMGRPEEVAGVVVMLVSRAAAYVNGTDVVVDGGGMVF</sequence>
<dbReference type="InterPro" id="IPR036291">
    <property type="entry name" value="NAD(P)-bd_dom_sf"/>
</dbReference>
<dbReference type="AlphaFoldDB" id="A0A8K0T3F5"/>
<dbReference type="PRINTS" id="PR00080">
    <property type="entry name" value="SDRFAMILY"/>
</dbReference>
<organism evidence="7 8">
    <name type="scientific">Stachybotrys elegans</name>
    <dbReference type="NCBI Taxonomy" id="80388"/>
    <lineage>
        <taxon>Eukaryota</taxon>
        <taxon>Fungi</taxon>
        <taxon>Dikarya</taxon>
        <taxon>Ascomycota</taxon>
        <taxon>Pezizomycotina</taxon>
        <taxon>Sordariomycetes</taxon>
        <taxon>Hypocreomycetidae</taxon>
        <taxon>Hypocreales</taxon>
        <taxon>Stachybotryaceae</taxon>
        <taxon>Stachybotrys</taxon>
    </lineage>
</organism>
<dbReference type="EMBL" id="JAGPNK010000003">
    <property type="protein sequence ID" value="KAH7324958.1"/>
    <property type="molecule type" value="Genomic_DNA"/>
</dbReference>
<dbReference type="PANTHER" id="PTHR42760:SF115">
    <property type="entry name" value="3-OXOACYL-[ACYL-CARRIER-PROTEIN] REDUCTASE FABG"/>
    <property type="match status" value="1"/>
</dbReference>
<keyword evidence="8" id="KW-1185">Reference proteome</keyword>
<reference evidence="7" key="1">
    <citation type="journal article" date="2021" name="Nat. Commun.">
        <title>Genetic determinants of endophytism in the Arabidopsis root mycobiome.</title>
        <authorList>
            <person name="Mesny F."/>
            <person name="Miyauchi S."/>
            <person name="Thiergart T."/>
            <person name="Pickel B."/>
            <person name="Atanasova L."/>
            <person name="Karlsson M."/>
            <person name="Huettel B."/>
            <person name="Barry K.W."/>
            <person name="Haridas S."/>
            <person name="Chen C."/>
            <person name="Bauer D."/>
            <person name="Andreopoulos W."/>
            <person name="Pangilinan J."/>
            <person name="LaButti K."/>
            <person name="Riley R."/>
            <person name="Lipzen A."/>
            <person name="Clum A."/>
            <person name="Drula E."/>
            <person name="Henrissat B."/>
            <person name="Kohler A."/>
            <person name="Grigoriev I.V."/>
            <person name="Martin F.M."/>
            <person name="Hacquard S."/>
        </authorList>
    </citation>
    <scope>NUCLEOTIDE SEQUENCE</scope>
    <source>
        <strain evidence="7">MPI-CAGE-CH-0235</strain>
    </source>
</reference>
<dbReference type="PANTHER" id="PTHR42760">
    <property type="entry name" value="SHORT-CHAIN DEHYDROGENASES/REDUCTASES FAMILY MEMBER"/>
    <property type="match status" value="1"/>
</dbReference>
<evidence type="ECO:0000256" key="4">
    <source>
        <dbReference type="ARBA" id="ARBA00060719"/>
    </source>
</evidence>
<dbReference type="GO" id="GO:0005975">
    <property type="term" value="P:carbohydrate metabolic process"/>
    <property type="evidence" value="ECO:0007669"/>
    <property type="project" value="UniProtKB-ARBA"/>
</dbReference>
<dbReference type="OrthoDB" id="47007at2759"/>
<keyword evidence="3" id="KW-0560">Oxidoreductase</keyword>
<evidence type="ECO:0000256" key="2">
    <source>
        <dbReference type="ARBA" id="ARBA00022857"/>
    </source>
</evidence>
<comment type="similarity">
    <text evidence="1">Belongs to the short-chain dehydrogenases/reductases (SDR) family.</text>
</comment>
<evidence type="ECO:0000256" key="5">
    <source>
        <dbReference type="ARBA" id="ARBA00066831"/>
    </source>
</evidence>
<evidence type="ECO:0000256" key="3">
    <source>
        <dbReference type="ARBA" id="ARBA00023002"/>
    </source>
</evidence>
<comment type="caution">
    <text evidence="7">The sequence shown here is derived from an EMBL/GenBank/DDBJ whole genome shotgun (WGS) entry which is preliminary data.</text>
</comment>
<dbReference type="InterPro" id="IPR020904">
    <property type="entry name" value="Sc_DH/Rdtase_CS"/>
</dbReference>
<name>A0A8K0T3F5_9HYPO</name>
<accession>A0A8K0T3F5</accession>
<dbReference type="Gene3D" id="3.40.50.720">
    <property type="entry name" value="NAD(P)-binding Rossmann-like Domain"/>
    <property type="match status" value="1"/>
</dbReference>